<protein>
    <recommendedName>
        <fullName evidence="1">DUF4183 domain-containing protein</fullName>
    </recommendedName>
</protein>
<dbReference type="EMBL" id="CP020028">
    <property type="protein sequence ID" value="ASR46462.1"/>
    <property type="molecule type" value="Genomic_DNA"/>
</dbReference>
<accession>A0A222WKB5</accession>
<dbReference type="Proteomes" id="UP000214666">
    <property type="component" value="Chromosome"/>
</dbReference>
<keyword evidence="3" id="KW-1185">Reference proteome</keyword>
<reference evidence="2 3" key="1">
    <citation type="submission" date="2017-03" db="EMBL/GenBank/DDBJ databases">
        <title>Complete genome sequence of Paenibacillus Kribbensis producing bioflocculants.</title>
        <authorList>
            <person name="Lee H.-G."/>
            <person name="Oh H.-M."/>
        </authorList>
    </citation>
    <scope>NUCLEOTIDE SEQUENCE [LARGE SCALE GENOMIC DNA]</scope>
    <source>
        <strain evidence="2 3">AM49</strain>
    </source>
</reference>
<dbReference type="OrthoDB" id="2623159at2"/>
<proteinExistence type="predicted"/>
<sequence>MPIVKPVFTAVATAPVASGGAITTTITPVVTRFFATITAGMIGATTTTVPAASFVDDADAPVVALPTLTATDSANYYVNGVIQQNSLFTLTAASLVIASVDITPGVPVVIEISNFSGATSTITTQPTISAPTITITS</sequence>
<feature type="domain" description="DUF4183" evidence="1">
    <location>
        <begin position="45"/>
        <end position="112"/>
    </location>
</feature>
<organism evidence="2 3">
    <name type="scientific">Paenibacillus kribbensis</name>
    <dbReference type="NCBI Taxonomy" id="172713"/>
    <lineage>
        <taxon>Bacteria</taxon>
        <taxon>Bacillati</taxon>
        <taxon>Bacillota</taxon>
        <taxon>Bacilli</taxon>
        <taxon>Bacillales</taxon>
        <taxon>Paenibacillaceae</taxon>
        <taxon>Paenibacillus</taxon>
    </lineage>
</organism>
<evidence type="ECO:0000313" key="3">
    <source>
        <dbReference type="Proteomes" id="UP000214666"/>
    </source>
</evidence>
<dbReference type="Pfam" id="PF13799">
    <property type="entry name" value="DUF4183"/>
    <property type="match status" value="1"/>
</dbReference>
<evidence type="ECO:0000259" key="1">
    <source>
        <dbReference type="Pfam" id="PF13799"/>
    </source>
</evidence>
<dbReference type="InterPro" id="IPR025237">
    <property type="entry name" value="DUF4183"/>
</dbReference>
<gene>
    <name evidence="2" type="ORF">B4V02_07110</name>
</gene>
<evidence type="ECO:0000313" key="2">
    <source>
        <dbReference type="EMBL" id="ASR46462.1"/>
    </source>
</evidence>
<dbReference type="STRING" id="172713.GCA_001705305_00648"/>
<name>A0A222WKB5_9BACL</name>
<dbReference type="RefSeq" id="WP_094154257.1">
    <property type="nucleotide sequence ID" value="NZ_CP020028.1"/>
</dbReference>
<dbReference type="AlphaFoldDB" id="A0A222WKB5"/>
<dbReference type="KEGG" id="pkb:B4V02_07110"/>